<feature type="active site" description="Glycyl thioester intermediate" evidence="6">
    <location>
        <position position="601"/>
    </location>
</feature>
<evidence type="ECO:0000313" key="9">
    <source>
        <dbReference type="Proteomes" id="UP001385951"/>
    </source>
</evidence>
<dbReference type="PROSITE" id="PS50237">
    <property type="entry name" value="HECT"/>
    <property type="match status" value="1"/>
</dbReference>
<dbReference type="GO" id="GO:0005737">
    <property type="term" value="C:cytoplasm"/>
    <property type="evidence" value="ECO:0007669"/>
    <property type="project" value="TreeGrafter"/>
</dbReference>
<dbReference type="GO" id="GO:0006511">
    <property type="term" value="P:ubiquitin-dependent protein catabolic process"/>
    <property type="evidence" value="ECO:0007669"/>
    <property type="project" value="TreeGrafter"/>
</dbReference>
<dbReference type="Gene3D" id="3.90.1750.10">
    <property type="entry name" value="Hect, E3 ligase catalytic domains"/>
    <property type="match status" value="1"/>
</dbReference>
<dbReference type="CDD" id="cd00078">
    <property type="entry name" value="HECTc"/>
    <property type="match status" value="1"/>
</dbReference>
<accession>A0AAW0GBY3</accession>
<dbReference type="SUPFAM" id="SSF56204">
    <property type="entry name" value="Hect, E3 ligase catalytic domain"/>
    <property type="match status" value="1"/>
</dbReference>
<dbReference type="SMART" id="SM00119">
    <property type="entry name" value="HECTc"/>
    <property type="match status" value="1"/>
</dbReference>
<dbReference type="PANTHER" id="PTHR11254:SF67">
    <property type="entry name" value="E3 UBIQUITIN-PROTEIN LIGASE HUWE1"/>
    <property type="match status" value="1"/>
</dbReference>
<dbReference type="EC" id="2.3.2.26" evidence="3"/>
<evidence type="ECO:0000313" key="8">
    <source>
        <dbReference type="EMBL" id="KAK7687106.1"/>
    </source>
</evidence>
<keyword evidence="9" id="KW-1185">Reference proteome</keyword>
<evidence type="ECO:0000259" key="7">
    <source>
        <dbReference type="PROSITE" id="PS50237"/>
    </source>
</evidence>
<keyword evidence="4" id="KW-0808">Transferase</keyword>
<dbReference type="Gene3D" id="3.30.2160.10">
    <property type="entry name" value="Hect, E3 ligase catalytic domain"/>
    <property type="match status" value="1"/>
</dbReference>
<evidence type="ECO:0000256" key="4">
    <source>
        <dbReference type="ARBA" id="ARBA00022679"/>
    </source>
</evidence>
<feature type="domain" description="HECT" evidence="7">
    <location>
        <begin position="299"/>
        <end position="634"/>
    </location>
</feature>
<dbReference type="FunFam" id="3.30.2160.10:FF:000001">
    <property type="entry name" value="E3 ubiquitin-protein ligase NEDD4-like"/>
    <property type="match status" value="1"/>
</dbReference>
<protein>
    <recommendedName>
        <fullName evidence="3">HECT-type E3 ubiquitin transferase</fullName>
        <ecNumber evidence="3">2.3.2.26</ecNumber>
    </recommendedName>
</protein>
<evidence type="ECO:0000256" key="2">
    <source>
        <dbReference type="ARBA" id="ARBA00004906"/>
    </source>
</evidence>
<dbReference type="GO" id="GO:0005634">
    <property type="term" value="C:nucleus"/>
    <property type="evidence" value="ECO:0007669"/>
    <property type="project" value="TreeGrafter"/>
</dbReference>
<dbReference type="GO" id="GO:0000209">
    <property type="term" value="P:protein polyubiquitination"/>
    <property type="evidence" value="ECO:0007669"/>
    <property type="project" value="TreeGrafter"/>
</dbReference>
<comment type="catalytic activity">
    <reaction evidence="1">
        <text>S-ubiquitinyl-[E2 ubiquitin-conjugating enzyme]-L-cysteine + [acceptor protein]-L-lysine = [E2 ubiquitin-conjugating enzyme]-L-cysteine + N(6)-ubiquitinyl-[acceptor protein]-L-lysine.</text>
        <dbReference type="EC" id="2.3.2.26"/>
    </reaction>
</comment>
<dbReference type="PANTHER" id="PTHR11254">
    <property type="entry name" value="HECT DOMAIN UBIQUITIN-PROTEIN LIGASE"/>
    <property type="match status" value="1"/>
</dbReference>
<evidence type="ECO:0000256" key="1">
    <source>
        <dbReference type="ARBA" id="ARBA00000885"/>
    </source>
</evidence>
<name>A0AAW0GBY3_9APHY</name>
<dbReference type="GO" id="GO:0061630">
    <property type="term" value="F:ubiquitin protein ligase activity"/>
    <property type="evidence" value="ECO:0007669"/>
    <property type="project" value="UniProtKB-EC"/>
</dbReference>
<dbReference type="FunFam" id="3.30.2410.10:FF:000004">
    <property type="entry name" value="E3 ubiquitin-protein ligase HUWE1, variant"/>
    <property type="match status" value="1"/>
</dbReference>
<evidence type="ECO:0000256" key="6">
    <source>
        <dbReference type="PROSITE-ProRule" id="PRU00104"/>
    </source>
</evidence>
<dbReference type="Pfam" id="PF00632">
    <property type="entry name" value="HECT"/>
    <property type="match status" value="1"/>
</dbReference>
<proteinExistence type="predicted"/>
<dbReference type="InterPro" id="IPR000569">
    <property type="entry name" value="HECT_dom"/>
</dbReference>
<dbReference type="InterPro" id="IPR050409">
    <property type="entry name" value="E3_ubiq-protein_ligase"/>
</dbReference>
<comment type="pathway">
    <text evidence="2">Protein modification; protein ubiquitination.</text>
</comment>
<dbReference type="EMBL" id="JASBNA010000014">
    <property type="protein sequence ID" value="KAK7687106.1"/>
    <property type="molecule type" value="Genomic_DNA"/>
</dbReference>
<organism evidence="8 9">
    <name type="scientific">Cerrena zonata</name>
    <dbReference type="NCBI Taxonomy" id="2478898"/>
    <lineage>
        <taxon>Eukaryota</taxon>
        <taxon>Fungi</taxon>
        <taxon>Dikarya</taxon>
        <taxon>Basidiomycota</taxon>
        <taxon>Agaricomycotina</taxon>
        <taxon>Agaricomycetes</taxon>
        <taxon>Polyporales</taxon>
        <taxon>Cerrenaceae</taxon>
        <taxon>Cerrena</taxon>
    </lineage>
</organism>
<keyword evidence="5 6" id="KW-0833">Ubl conjugation pathway</keyword>
<sequence>MLQHPPTIPLSTLQLVVNILTTGECSGRAFSHTLALIQHLSYLPEAKDVIAQELRSRAQEFGQSLFDALDELASALQEGRTDDVTGAVASKFSPASSDQAKLLRVLKTIDYMYSKQAVATTTTTPDQADVEKLQKIYEDFRFTALWRRLGDCLAVIEENPELEHIATVLLPLIESLMVVCKYVGTQASGNSTSRAIRASLSPKSPTTPRESMEDLFVIFTDAHRKVLNLMVRNNPSLMSGSFSLLVHNPRVLEFDNKRNYFNQQLHRRLQSREHYGTLQLNVRRQRVFEDSFQYLQRKTGEQIKYGKLSVRFYDEEGVDAGGVTREWFQILARQMFDPNYALFQPCACRQADIPAQPSLVGQSGALVVLQVCWSCYWKGNLRWSSLDAYFARSFYKQILAKSVEYRDVEAVDPEYYNSLCWILENDPSPLELTFSIEADEFGITKLVELKEGGATIPVTNENKREFVQLSSQYRLYSSIKDQIESLLKGFYEIIPKELIQIFDEKELELLISGTPDIDVDEWRGATEYNGYTSADPVIVWFWRALKSFNREERAKVLSFATGTSRVPLGGFVELQGVQGVQKFSIHRAYGDTDRLPQAHTCFNQIDLPQYSSYEMLRQQLLLAINEGGEGFGFA</sequence>
<dbReference type="AlphaFoldDB" id="A0AAW0GBY3"/>
<dbReference type="InterPro" id="IPR035983">
    <property type="entry name" value="Hect_E3_ubiquitin_ligase"/>
</dbReference>
<evidence type="ECO:0000256" key="3">
    <source>
        <dbReference type="ARBA" id="ARBA00012485"/>
    </source>
</evidence>
<comment type="caution">
    <text evidence="8">The sequence shown here is derived from an EMBL/GenBank/DDBJ whole genome shotgun (WGS) entry which is preliminary data.</text>
</comment>
<evidence type="ECO:0000256" key="5">
    <source>
        <dbReference type="ARBA" id="ARBA00022786"/>
    </source>
</evidence>
<dbReference type="Gene3D" id="3.30.2410.10">
    <property type="entry name" value="Hect, E3 ligase catalytic domain"/>
    <property type="match status" value="1"/>
</dbReference>
<dbReference type="Proteomes" id="UP001385951">
    <property type="component" value="Unassembled WGS sequence"/>
</dbReference>
<gene>
    <name evidence="8" type="ORF">QCA50_009607</name>
</gene>
<reference evidence="8 9" key="1">
    <citation type="submission" date="2022-09" db="EMBL/GenBank/DDBJ databases">
        <authorList>
            <person name="Palmer J.M."/>
        </authorList>
    </citation>
    <scope>NUCLEOTIDE SEQUENCE [LARGE SCALE GENOMIC DNA]</scope>
    <source>
        <strain evidence="8 9">DSM 7382</strain>
    </source>
</reference>